<organism evidence="5 6">
    <name type="scientific">Cupriavidus metallidurans</name>
    <dbReference type="NCBI Taxonomy" id="119219"/>
    <lineage>
        <taxon>Bacteria</taxon>
        <taxon>Pseudomonadati</taxon>
        <taxon>Pseudomonadota</taxon>
        <taxon>Betaproteobacteria</taxon>
        <taxon>Burkholderiales</taxon>
        <taxon>Burkholderiaceae</taxon>
        <taxon>Cupriavidus</taxon>
    </lineage>
</organism>
<dbReference type="InterPro" id="IPR001173">
    <property type="entry name" value="Glyco_trans_2-like"/>
</dbReference>
<dbReference type="GO" id="GO:0016757">
    <property type="term" value="F:glycosyltransferase activity"/>
    <property type="evidence" value="ECO:0007669"/>
    <property type="project" value="UniProtKB-KW"/>
</dbReference>
<keyword evidence="3 5" id="KW-0808">Transferase</keyword>
<keyword evidence="2" id="KW-0328">Glycosyltransferase</keyword>
<dbReference type="AlphaFoldDB" id="A0A482ISI0"/>
<feature type="domain" description="Glycosyltransferase 2-like" evidence="4">
    <location>
        <begin position="33"/>
        <end position="170"/>
    </location>
</feature>
<protein>
    <submittedName>
        <fullName evidence="5">Glycosyltransferase family 2 protein</fullName>
    </submittedName>
</protein>
<dbReference type="CDD" id="cd02526">
    <property type="entry name" value="GT2_RfbF_like"/>
    <property type="match status" value="1"/>
</dbReference>
<evidence type="ECO:0000313" key="5">
    <source>
        <dbReference type="EMBL" id="QBP10832.1"/>
    </source>
</evidence>
<dbReference type="SUPFAM" id="SSF53448">
    <property type="entry name" value="Nucleotide-diphospho-sugar transferases"/>
    <property type="match status" value="1"/>
</dbReference>
<proteinExistence type="inferred from homology"/>
<evidence type="ECO:0000256" key="3">
    <source>
        <dbReference type="ARBA" id="ARBA00022679"/>
    </source>
</evidence>
<dbReference type="EMBL" id="CP037900">
    <property type="protein sequence ID" value="QBP10832.1"/>
    <property type="molecule type" value="Genomic_DNA"/>
</dbReference>
<accession>A0A482ISI0</accession>
<dbReference type="Gene3D" id="3.90.550.10">
    <property type="entry name" value="Spore Coat Polysaccharide Biosynthesis Protein SpsA, Chain A"/>
    <property type="match status" value="1"/>
</dbReference>
<dbReference type="PANTHER" id="PTHR43179">
    <property type="entry name" value="RHAMNOSYLTRANSFERASE WBBL"/>
    <property type="match status" value="1"/>
</dbReference>
<dbReference type="OrthoDB" id="9771846at2"/>
<dbReference type="PANTHER" id="PTHR43179:SF12">
    <property type="entry name" value="GALACTOFURANOSYLTRANSFERASE GLFT2"/>
    <property type="match status" value="1"/>
</dbReference>
<comment type="similarity">
    <text evidence="1">Belongs to the glycosyltransferase 2 family.</text>
</comment>
<dbReference type="Proteomes" id="UP000253772">
    <property type="component" value="Chromosome c1"/>
</dbReference>
<evidence type="ECO:0000313" key="6">
    <source>
        <dbReference type="Proteomes" id="UP000253772"/>
    </source>
</evidence>
<evidence type="ECO:0000259" key="4">
    <source>
        <dbReference type="Pfam" id="PF00535"/>
    </source>
</evidence>
<evidence type="ECO:0000256" key="2">
    <source>
        <dbReference type="ARBA" id="ARBA00022676"/>
    </source>
</evidence>
<evidence type="ECO:0000256" key="1">
    <source>
        <dbReference type="ARBA" id="ARBA00006739"/>
    </source>
</evidence>
<name>A0A482ISI0_9BURK</name>
<dbReference type="InterPro" id="IPR029044">
    <property type="entry name" value="Nucleotide-diphossugar_trans"/>
</dbReference>
<dbReference type="Pfam" id="PF00535">
    <property type="entry name" value="Glycos_transf_2"/>
    <property type="match status" value="1"/>
</dbReference>
<sequence>MTRKKLRCGAVVVLFNPKSDDVHNVERVGGYFDRLVVVDNSQHPVDLDALSPHIHCIKNGNLGGIAGAFNAALDWFEKDLDLIFLLDQDSRITEDCVEKLVKAAATMESTSFIIGPAVFDVNLQKFAPLLNLTKWAYHSEEINPAESGLRRVFSVISSGSAISRAALERLGKFDETLVIDHVDTDYALRADEAGVPVFMCIDAVLDHAIGKRSEHHLLGLRLRPNNHAPFRRYYIFRNGLLLAFRHLRRRPSFFILNIARMVHELLCILFVEKNRMRKVSAAILGVFDGLFRRVGTFAEKWPALSKNL</sequence>
<gene>
    <name evidence="5" type="ORF">DDF84_014255</name>
</gene>
<reference evidence="5 6" key="1">
    <citation type="submission" date="2019-03" db="EMBL/GenBank/DDBJ databases">
        <title>Comparative insights into the high quality Complete genome sequence of highly metal resistant Cupriavidus metallidurans strain BS1 isolated from a gold-copper mine.</title>
        <authorList>
            <person name="Mazhar H.S."/>
            <person name="Rensing C."/>
        </authorList>
    </citation>
    <scope>NUCLEOTIDE SEQUENCE [LARGE SCALE GENOMIC DNA]</scope>
    <source>
        <strain evidence="5 6">BS1</strain>
    </source>
</reference>